<sequence length="226" mass="24463">MNFALQGITGMLDQIWNEDQKIREAVVSAYRKLYFKSDSSITSKAQAALVADNMVKLVAGSSSAKLPAIESLIGEMQKSGDLPPAVTQLCWDRLTTPLSSFTMETGMSEAKQQKVAVQLLGMLANENPNVIKSKISTLVGIGFKQRSLATANNVLDCELAYQTCVALSKLATKKTEAGKYTKRFRYRDDHQLITSITALMVSGVDKRVGDVGSICAGSSRSDLPTC</sequence>
<dbReference type="STRING" id="51511.ENSCSAVP00000017289"/>
<dbReference type="InParanoid" id="H2ZI73"/>
<dbReference type="InterPro" id="IPR026971">
    <property type="entry name" value="CND1/NCAPD3"/>
</dbReference>
<accession>H2ZI73</accession>
<dbReference type="AlphaFoldDB" id="H2ZI73"/>
<dbReference type="Ensembl" id="ENSCSAVT00000017478.1">
    <property type="protein sequence ID" value="ENSCSAVP00000017289.1"/>
    <property type="gene ID" value="ENSCSAVG00000010184.1"/>
</dbReference>
<reference evidence="1" key="2">
    <citation type="submission" date="2025-08" db="UniProtKB">
        <authorList>
            <consortium name="Ensembl"/>
        </authorList>
    </citation>
    <scope>IDENTIFICATION</scope>
</reference>
<evidence type="ECO:0000313" key="2">
    <source>
        <dbReference type="Proteomes" id="UP000007875"/>
    </source>
</evidence>
<dbReference type="OMA" id="CELAYQT"/>
<evidence type="ECO:0000313" key="1">
    <source>
        <dbReference type="Ensembl" id="ENSCSAVP00000017289.1"/>
    </source>
</evidence>
<dbReference type="eggNOG" id="KOG0414">
    <property type="taxonomic scope" value="Eukaryota"/>
</dbReference>
<dbReference type="HOGENOM" id="CLU_1224392_0_0_1"/>
<reference evidence="1" key="3">
    <citation type="submission" date="2025-09" db="UniProtKB">
        <authorList>
            <consortium name="Ensembl"/>
        </authorList>
    </citation>
    <scope>IDENTIFICATION</scope>
</reference>
<dbReference type="GO" id="GO:0007076">
    <property type="term" value="P:mitotic chromosome condensation"/>
    <property type="evidence" value="ECO:0007669"/>
    <property type="project" value="InterPro"/>
</dbReference>
<dbReference type="GO" id="GO:0000796">
    <property type="term" value="C:condensin complex"/>
    <property type="evidence" value="ECO:0007669"/>
    <property type="project" value="TreeGrafter"/>
</dbReference>
<dbReference type="GeneTree" id="ENSGT00940000153566"/>
<reference evidence="2" key="1">
    <citation type="submission" date="2003-08" db="EMBL/GenBank/DDBJ databases">
        <authorList>
            <person name="Birren B."/>
            <person name="Nusbaum C."/>
            <person name="Abebe A."/>
            <person name="Abouelleil A."/>
            <person name="Adekoya E."/>
            <person name="Ait-zahra M."/>
            <person name="Allen N."/>
            <person name="Allen T."/>
            <person name="An P."/>
            <person name="Anderson M."/>
            <person name="Anderson S."/>
            <person name="Arachchi H."/>
            <person name="Armbruster J."/>
            <person name="Bachantsang P."/>
            <person name="Baldwin J."/>
            <person name="Barry A."/>
            <person name="Bayul T."/>
            <person name="Blitshsteyn B."/>
            <person name="Bloom T."/>
            <person name="Blye J."/>
            <person name="Boguslavskiy L."/>
            <person name="Borowsky M."/>
            <person name="Boukhgalter B."/>
            <person name="Brunache A."/>
            <person name="Butler J."/>
            <person name="Calixte N."/>
            <person name="Calvo S."/>
            <person name="Camarata J."/>
            <person name="Campo K."/>
            <person name="Chang J."/>
            <person name="Cheshatsang Y."/>
            <person name="Citroen M."/>
            <person name="Collymore A."/>
            <person name="Considine T."/>
            <person name="Cook A."/>
            <person name="Cooke P."/>
            <person name="Corum B."/>
            <person name="Cuomo C."/>
            <person name="David R."/>
            <person name="Dawoe T."/>
            <person name="Degray S."/>
            <person name="Dodge S."/>
            <person name="Dooley K."/>
            <person name="Dorje P."/>
            <person name="Dorjee K."/>
            <person name="Dorris L."/>
            <person name="Duffey N."/>
            <person name="Dupes A."/>
            <person name="Elkins T."/>
            <person name="Engels R."/>
            <person name="Erickson J."/>
            <person name="Farina A."/>
            <person name="Faro S."/>
            <person name="Ferreira P."/>
            <person name="Fischer H."/>
            <person name="Fitzgerald M."/>
            <person name="Foley K."/>
            <person name="Gage D."/>
            <person name="Galagan J."/>
            <person name="Gearin G."/>
            <person name="Gnerre S."/>
            <person name="Gnirke A."/>
            <person name="Goyette A."/>
            <person name="Graham J."/>
            <person name="Grandbois E."/>
            <person name="Gyaltsen K."/>
            <person name="Hafez N."/>
            <person name="Hagopian D."/>
            <person name="Hagos B."/>
            <person name="Hall J."/>
            <person name="Hatcher B."/>
            <person name="Heller A."/>
            <person name="Higgins H."/>
            <person name="Honan T."/>
            <person name="Horn A."/>
            <person name="Houde N."/>
            <person name="Hughes L."/>
            <person name="Hulme W."/>
            <person name="Husby E."/>
            <person name="Iliev I."/>
            <person name="Jaffe D."/>
            <person name="Jones C."/>
            <person name="Kamal M."/>
            <person name="Kamat A."/>
            <person name="Kamvysselis M."/>
            <person name="Karlsson E."/>
            <person name="Kells C."/>
            <person name="Kieu A."/>
            <person name="Kisner P."/>
            <person name="Kodira C."/>
            <person name="Kulbokas E."/>
            <person name="Labutti K."/>
            <person name="Lama D."/>
            <person name="Landers T."/>
            <person name="Leger J."/>
            <person name="Levine S."/>
            <person name="Lewis D."/>
            <person name="Lewis T."/>
            <person name="Lindblad-toh K."/>
            <person name="Liu X."/>
            <person name="Lokyitsang T."/>
            <person name="Lokyitsang Y."/>
            <person name="Lucien O."/>
            <person name="Lui A."/>
            <person name="Ma L.J."/>
            <person name="Mabbitt R."/>
            <person name="Macdonald J."/>
            <person name="Maclean C."/>
            <person name="Major J."/>
            <person name="Manning J."/>
            <person name="Marabella R."/>
            <person name="Maru K."/>
            <person name="Matthews C."/>
            <person name="Mauceli E."/>
            <person name="Mccarthy M."/>
            <person name="Mcdonough S."/>
            <person name="Mcghee T."/>
            <person name="Meldrim J."/>
            <person name="Meneus L."/>
            <person name="Mesirov J."/>
            <person name="Mihalev A."/>
            <person name="Mihova T."/>
            <person name="Mikkelsen T."/>
            <person name="Mlenga V."/>
            <person name="Moru K."/>
            <person name="Mozes J."/>
            <person name="Mulrain L."/>
            <person name="Munson G."/>
            <person name="Naylor J."/>
            <person name="Newes C."/>
            <person name="Nguyen C."/>
            <person name="Nguyen N."/>
            <person name="Nguyen T."/>
            <person name="Nicol R."/>
            <person name="Nielsen C."/>
            <person name="Nizzari M."/>
            <person name="Norbu C."/>
            <person name="Norbu N."/>
            <person name="O'donnell P."/>
            <person name="Okoawo O."/>
            <person name="O'leary S."/>
            <person name="Omotosho B."/>
            <person name="O'neill K."/>
            <person name="Osman S."/>
            <person name="Parker S."/>
            <person name="Perrin D."/>
            <person name="Phunkhang P."/>
            <person name="Piqani B."/>
            <person name="Purcell S."/>
            <person name="Rachupka T."/>
            <person name="Ramasamy U."/>
            <person name="Rameau R."/>
            <person name="Ray V."/>
            <person name="Raymond C."/>
            <person name="Retta R."/>
            <person name="Richardson S."/>
            <person name="Rise C."/>
            <person name="Rodriguez J."/>
            <person name="Rogers J."/>
            <person name="Rogov P."/>
            <person name="Rutman M."/>
            <person name="Schupbach R."/>
            <person name="Seaman C."/>
            <person name="Settipalli S."/>
            <person name="Sharpe T."/>
            <person name="Sheridan J."/>
            <person name="Sherpa N."/>
            <person name="Shi J."/>
            <person name="Smirnov S."/>
            <person name="Smith C."/>
            <person name="Sougnez C."/>
            <person name="Spencer B."/>
            <person name="Stalker J."/>
            <person name="Stange-thomann N."/>
            <person name="Stavropoulos S."/>
            <person name="Stetson K."/>
            <person name="Stone C."/>
            <person name="Stone S."/>
            <person name="Stubbs M."/>
            <person name="Talamas J."/>
            <person name="Tchuinga P."/>
            <person name="Tenzing P."/>
            <person name="Tesfaye S."/>
            <person name="Theodore J."/>
            <person name="Thoulutsang Y."/>
            <person name="Topham K."/>
            <person name="Towey S."/>
            <person name="Tsamla T."/>
            <person name="Tsomo N."/>
            <person name="Vallee D."/>
            <person name="Vassiliev H."/>
            <person name="Venkataraman V."/>
            <person name="Vinson J."/>
            <person name="Vo A."/>
            <person name="Wade C."/>
            <person name="Wang S."/>
            <person name="Wangchuk T."/>
            <person name="Wangdi T."/>
            <person name="Whittaker C."/>
            <person name="Wilkinson J."/>
            <person name="Wu Y."/>
            <person name="Wyman D."/>
            <person name="Yadav S."/>
            <person name="Yang S."/>
            <person name="Yang X."/>
            <person name="Yeager S."/>
            <person name="Yee E."/>
            <person name="Young G."/>
            <person name="Zainoun J."/>
            <person name="Zembeck L."/>
            <person name="Zimmer A."/>
            <person name="Zody M."/>
            <person name="Lander E."/>
        </authorList>
    </citation>
    <scope>NUCLEOTIDE SEQUENCE [LARGE SCALE GENOMIC DNA]</scope>
</reference>
<dbReference type="Proteomes" id="UP000007875">
    <property type="component" value="Unassembled WGS sequence"/>
</dbReference>
<dbReference type="PANTHER" id="PTHR14222:SF2">
    <property type="entry name" value="CONDENSIN COMPLEX SUBUNIT 1"/>
    <property type="match status" value="1"/>
</dbReference>
<dbReference type="GO" id="GO:0042393">
    <property type="term" value="F:histone binding"/>
    <property type="evidence" value="ECO:0007669"/>
    <property type="project" value="TreeGrafter"/>
</dbReference>
<dbReference type="PANTHER" id="PTHR14222">
    <property type="entry name" value="CONDENSIN"/>
    <property type="match status" value="1"/>
</dbReference>
<keyword evidence="2" id="KW-1185">Reference proteome</keyword>
<proteinExistence type="predicted"/>
<name>H2ZI73_CIOSA</name>
<organism evidence="1 2">
    <name type="scientific">Ciona savignyi</name>
    <name type="common">Pacific transparent sea squirt</name>
    <dbReference type="NCBI Taxonomy" id="51511"/>
    <lineage>
        <taxon>Eukaryota</taxon>
        <taxon>Metazoa</taxon>
        <taxon>Chordata</taxon>
        <taxon>Tunicata</taxon>
        <taxon>Ascidiacea</taxon>
        <taxon>Phlebobranchia</taxon>
        <taxon>Cionidae</taxon>
        <taxon>Ciona</taxon>
    </lineage>
</organism>
<protein>
    <submittedName>
        <fullName evidence="1">Uncharacterized protein</fullName>
    </submittedName>
</protein>
<dbReference type="GO" id="GO:0010032">
    <property type="term" value="P:meiotic chromosome condensation"/>
    <property type="evidence" value="ECO:0007669"/>
    <property type="project" value="TreeGrafter"/>
</dbReference>
<dbReference type="GO" id="GO:0000779">
    <property type="term" value="C:condensed chromosome, centromeric region"/>
    <property type="evidence" value="ECO:0007669"/>
    <property type="project" value="TreeGrafter"/>
</dbReference>